<accession>A0A081BNS7</accession>
<dbReference type="SUPFAM" id="SSF51735">
    <property type="entry name" value="NAD(P)-binding Rossmann-fold domains"/>
    <property type="match status" value="1"/>
</dbReference>
<dbReference type="GO" id="GO:0003960">
    <property type="term" value="F:quinone reductase (NADPH) activity"/>
    <property type="evidence" value="ECO:0007669"/>
    <property type="project" value="TreeGrafter"/>
</dbReference>
<dbReference type="InterPro" id="IPR011032">
    <property type="entry name" value="GroES-like_sf"/>
</dbReference>
<dbReference type="Gene3D" id="3.40.50.720">
    <property type="entry name" value="NAD(P)-binding Rossmann-like Domain"/>
    <property type="match status" value="1"/>
</dbReference>
<dbReference type="HOGENOM" id="CLU_026673_3_1_0"/>
<evidence type="ECO:0000256" key="1">
    <source>
        <dbReference type="ARBA" id="ARBA00022857"/>
    </source>
</evidence>
<dbReference type="CDD" id="cd08253">
    <property type="entry name" value="zeta_crystallin"/>
    <property type="match status" value="1"/>
</dbReference>
<dbReference type="GO" id="GO:0005829">
    <property type="term" value="C:cytosol"/>
    <property type="evidence" value="ECO:0007669"/>
    <property type="project" value="TreeGrafter"/>
</dbReference>
<dbReference type="InterPro" id="IPR013154">
    <property type="entry name" value="ADH-like_N"/>
</dbReference>
<gene>
    <name evidence="3" type="ORF">U14_03290</name>
</gene>
<organism evidence="3">
    <name type="scientific">Candidatus Moduliflexus flocculans</name>
    <dbReference type="NCBI Taxonomy" id="1499966"/>
    <lineage>
        <taxon>Bacteria</taxon>
        <taxon>Candidatus Moduliflexota</taxon>
        <taxon>Candidatus Moduliflexia</taxon>
        <taxon>Candidatus Moduliflexales</taxon>
        <taxon>Candidatus Moduliflexaceae</taxon>
    </lineage>
</organism>
<dbReference type="STRING" id="1499966.U14_03290"/>
<dbReference type="FunFam" id="3.40.50.720:FF:000244">
    <property type="entry name" value="quinone oxidoreductase"/>
    <property type="match status" value="1"/>
</dbReference>
<reference evidence="3" key="1">
    <citation type="journal article" date="2015" name="PeerJ">
        <title>First genomic representation of candidate bacterial phylum KSB3 points to enhanced environmental sensing as a trigger of wastewater bulking.</title>
        <authorList>
            <person name="Sekiguchi Y."/>
            <person name="Ohashi A."/>
            <person name="Parks D.H."/>
            <person name="Yamauchi T."/>
            <person name="Tyson G.W."/>
            <person name="Hugenholtz P."/>
        </authorList>
    </citation>
    <scope>NUCLEOTIDE SEQUENCE [LARGE SCALE GENOMIC DNA]</scope>
</reference>
<dbReference type="InterPro" id="IPR036291">
    <property type="entry name" value="NAD(P)-bd_dom_sf"/>
</dbReference>
<sequence length="318" mass="33528">MKAIRVREFGLPQTMVLEEVADLIPANNQVVVKLNAIGVNPVDAYCRSGAASWVSVPFTPGIDGAGTIARIGAEVAHLQIGQRVYTAFNISGTYAEEVLCEASQVYPLPDSATFEEGAALFIPYATAYRGLFQRSKIEAGETVLVHGASGAVGIAATQFAVAAGCSVIGSAGTEQGQKLAREQGAQHTVNHYDDGHFEQVLEITNGRGVDVIIEPVSANVKRDIAILANGGRITVIGDRTPIEIDAQALTSRDAAILGTNIGNLPPSTMAGLHAILFQGLKNKTLRPIISQRIPLAEASRSHEKLFKSGALGKIILIP</sequence>
<dbReference type="Proteomes" id="UP000030700">
    <property type="component" value="Unassembled WGS sequence"/>
</dbReference>
<dbReference type="GO" id="GO:0070402">
    <property type="term" value="F:NADPH binding"/>
    <property type="evidence" value="ECO:0007669"/>
    <property type="project" value="TreeGrafter"/>
</dbReference>
<dbReference type="Gene3D" id="3.90.180.10">
    <property type="entry name" value="Medium-chain alcohol dehydrogenases, catalytic domain"/>
    <property type="match status" value="1"/>
</dbReference>
<dbReference type="GO" id="GO:0003730">
    <property type="term" value="F:mRNA 3'-UTR binding"/>
    <property type="evidence" value="ECO:0007669"/>
    <property type="project" value="TreeGrafter"/>
</dbReference>
<evidence type="ECO:0000313" key="4">
    <source>
        <dbReference type="Proteomes" id="UP000030700"/>
    </source>
</evidence>
<dbReference type="PANTHER" id="PTHR44154">
    <property type="entry name" value="QUINONE OXIDOREDUCTASE"/>
    <property type="match status" value="1"/>
</dbReference>
<protein>
    <submittedName>
        <fullName evidence="3">Alcohol dehydrogenase superfamily, zinc-containing</fullName>
    </submittedName>
</protein>
<keyword evidence="4" id="KW-1185">Reference proteome</keyword>
<dbReference type="SMART" id="SM00829">
    <property type="entry name" value="PKS_ER"/>
    <property type="match status" value="1"/>
</dbReference>
<dbReference type="InterPro" id="IPR051603">
    <property type="entry name" value="Zinc-ADH_QOR/CCCR"/>
</dbReference>
<dbReference type="Pfam" id="PF00107">
    <property type="entry name" value="ADH_zinc_N"/>
    <property type="match status" value="1"/>
</dbReference>
<dbReference type="Pfam" id="PF08240">
    <property type="entry name" value="ADH_N"/>
    <property type="match status" value="1"/>
</dbReference>
<dbReference type="PANTHER" id="PTHR44154:SF1">
    <property type="entry name" value="QUINONE OXIDOREDUCTASE"/>
    <property type="match status" value="1"/>
</dbReference>
<name>A0A081BNS7_9BACT</name>
<dbReference type="InterPro" id="IPR020843">
    <property type="entry name" value="ER"/>
</dbReference>
<feature type="domain" description="Enoyl reductase (ER)" evidence="2">
    <location>
        <begin position="10"/>
        <end position="316"/>
    </location>
</feature>
<dbReference type="InterPro" id="IPR013149">
    <property type="entry name" value="ADH-like_C"/>
</dbReference>
<dbReference type="EMBL" id="DF820458">
    <property type="protein sequence ID" value="GAK52043.1"/>
    <property type="molecule type" value="Genomic_DNA"/>
</dbReference>
<evidence type="ECO:0000259" key="2">
    <source>
        <dbReference type="SMART" id="SM00829"/>
    </source>
</evidence>
<keyword evidence="1" id="KW-0521">NADP</keyword>
<proteinExistence type="predicted"/>
<dbReference type="AlphaFoldDB" id="A0A081BNS7"/>
<evidence type="ECO:0000313" key="3">
    <source>
        <dbReference type="EMBL" id="GAK52043.1"/>
    </source>
</evidence>
<dbReference type="SUPFAM" id="SSF50129">
    <property type="entry name" value="GroES-like"/>
    <property type="match status" value="1"/>
</dbReference>